<sequence length="66" mass="7417">MVPEESLTLSYNEKKTWVSDQKQMWPLDLQPNHPSDESKLWSSADEEEATVVLAGTNELVYGGIGH</sequence>
<comment type="caution">
    <text evidence="1">The sequence shown here is derived from an EMBL/GenBank/DDBJ whole genome shotgun (WGS) entry which is preliminary data.</text>
</comment>
<dbReference type="EMBL" id="CARXXK010000004">
    <property type="protein sequence ID" value="CAI6365805.1"/>
    <property type="molecule type" value="Genomic_DNA"/>
</dbReference>
<evidence type="ECO:0000313" key="1">
    <source>
        <dbReference type="EMBL" id="CAI6365805.1"/>
    </source>
</evidence>
<dbReference type="AlphaFoldDB" id="A0AAV0XBT0"/>
<keyword evidence="2" id="KW-1185">Reference proteome</keyword>
<name>A0AAV0XBT0_9HEMI</name>
<gene>
    <name evidence="1" type="ORF">MEUPH1_LOCUS20476</name>
</gene>
<dbReference type="Proteomes" id="UP001160148">
    <property type="component" value="Unassembled WGS sequence"/>
</dbReference>
<protein>
    <submittedName>
        <fullName evidence="1">Uncharacterized protein</fullName>
    </submittedName>
</protein>
<proteinExistence type="predicted"/>
<reference evidence="1 2" key="1">
    <citation type="submission" date="2023-01" db="EMBL/GenBank/DDBJ databases">
        <authorList>
            <person name="Whitehead M."/>
        </authorList>
    </citation>
    <scope>NUCLEOTIDE SEQUENCE [LARGE SCALE GENOMIC DNA]</scope>
</reference>
<accession>A0AAV0XBT0</accession>
<organism evidence="1 2">
    <name type="scientific">Macrosiphum euphorbiae</name>
    <name type="common">potato aphid</name>
    <dbReference type="NCBI Taxonomy" id="13131"/>
    <lineage>
        <taxon>Eukaryota</taxon>
        <taxon>Metazoa</taxon>
        <taxon>Ecdysozoa</taxon>
        <taxon>Arthropoda</taxon>
        <taxon>Hexapoda</taxon>
        <taxon>Insecta</taxon>
        <taxon>Pterygota</taxon>
        <taxon>Neoptera</taxon>
        <taxon>Paraneoptera</taxon>
        <taxon>Hemiptera</taxon>
        <taxon>Sternorrhyncha</taxon>
        <taxon>Aphidomorpha</taxon>
        <taxon>Aphidoidea</taxon>
        <taxon>Aphididae</taxon>
        <taxon>Macrosiphini</taxon>
        <taxon>Macrosiphum</taxon>
    </lineage>
</organism>
<evidence type="ECO:0000313" key="2">
    <source>
        <dbReference type="Proteomes" id="UP001160148"/>
    </source>
</evidence>